<dbReference type="InterPro" id="IPR008979">
    <property type="entry name" value="Galactose-bd-like_sf"/>
</dbReference>
<dbReference type="EMBL" id="CP002164">
    <property type="protein sequence ID" value="ADL41879.1"/>
    <property type="molecule type" value="Genomic_DNA"/>
</dbReference>
<proteinExistence type="inferred from homology"/>
<organism evidence="6 7">
    <name type="scientific">Caldicellulosiruptor obsidiansis (strain ATCC BAA-2073 / JCM 16842 / OB47)</name>
    <dbReference type="NCBI Taxonomy" id="608506"/>
    <lineage>
        <taxon>Bacteria</taxon>
        <taxon>Bacillati</taxon>
        <taxon>Bacillota</taxon>
        <taxon>Bacillota incertae sedis</taxon>
        <taxon>Caldicellulosiruptorales</taxon>
        <taxon>Caldicellulosiruptoraceae</taxon>
        <taxon>Caldicellulosiruptor</taxon>
    </lineage>
</organism>
<dbReference type="InterPro" id="IPR000421">
    <property type="entry name" value="FA58C"/>
</dbReference>
<dbReference type="PROSITE" id="PS50022">
    <property type="entry name" value="FA58C_3"/>
    <property type="match status" value="1"/>
</dbReference>
<protein>
    <recommendedName>
        <fullName evidence="4">Arabinogalactan endo-beta-1,4-galactanase</fullName>
        <ecNumber evidence="4">3.2.1.89</ecNumber>
    </recommendedName>
</protein>
<evidence type="ECO:0000259" key="5">
    <source>
        <dbReference type="PROSITE" id="PS50022"/>
    </source>
</evidence>
<dbReference type="Proteomes" id="UP000000347">
    <property type="component" value="Chromosome"/>
</dbReference>
<dbReference type="Pfam" id="PF00754">
    <property type="entry name" value="F5_F8_type_C"/>
    <property type="match status" value="1"/>
</dbReference>
<dbReference type="OrthoDB" id="9768786at2"/>
<dbReference type="GO" id="GO:0045490">
    <property type="term" value="P:pectin catabolic process"/>
    <property type="evidence" value="ECO:0007669"/>
    <property type="project" value="TreeGrafter"/>
</dbReference>
<dbReference type="CAZy" id="GH53">
    <property type="family name" value="Glycoside Hydrolase Family 53"/>
</dbReference>
<dbReference type="SUPFAM" id="SSF49785">
    <property type="entry name" value="Galactose-binding domain-like"/>
    <property type="match status" value="1"/>
</dbReference>
<evidence type="ECO:0000256" key="1">
    <source>
        <dbReference type="ARBA" id="ARBA00010687"/>
    </source>
</evidence>
<dbReference type="InterPro" id="IPR011081">
    <property type="entry name" value="Big_4"/>
</dbReference>
<name>D9TIP7_CALOO</name>
<dbReference type="eggNOG" id="COG3867">
    <property type="taxonomic scope" value="Bacteria"/>
</dbReference>
<dbReference type="RefSeq" id="WP_013289884.1">
    <property type="nucleotide sequence ID" value="NC_014392.1"/>
</dbReference>
<dbReference type="PANTHER" id="PTHR34983:SF2">
    <property type="entry name" value="ENDO-BETA-1,4-GALACTANASE"/>
    <property type="match status" value="1"/>
</dbReference>
<evidence type="ECO:0000256" key="2">
    <source>
        <dbReference type="ARBA" id="ARBA00022801"/>
    </source>
</evidence>
<dbReference type="Pfam" id="PF07532">
    <property type="entry name" value="Big_4"/>
    <property type="match status" value="2"/>
</dbReference>
<gene>
    <name evidence="6" type="ordered locus">COB47_0561</name>
</gene>
<dbReference type="CAZy" id="CBM61">
    <property type="family name" value="Carbohydrate-Binding Module Family 61"/>
</dbReference>
<dbReference type="GO" id="GO:0015926">
    <property type="term" value="F:glucosidase activity"/>
    <property type="evidence" value="ECO:0007669"/>
    <property type="project" value="InterPro"/>
</dbReference>
<dbReference type="eggNOG" id="COG3250">
    <property type="taxonomic scope" value="Bacteria"/>
</dbReference>
<accession>D9TIP7</accession>
<dbReference type="InterPro" id="IPR011683">
    <property type="entry name" value="Glyco_hydro_53"/>
</dbReference>
<dbReference type="eggNOG" id="COG3669">
    <property type="taxonomic scope" value="Bacteria"/>
</dbReference>
<evidence type="ECO:0000313" key="6">
    <source>
        <dbReference type="EMBL" id="ADL41879.1"/>
    </source>
</evidence>
<dbReference type="KEGG" id="cob:COB47_0561"/>
<keyword evidence="3 4" id="KW-0326">Glycosidase</keyword>
<dbReference type="EC" id="3.2.1.89" evidence="4"/>
<reference evidence="6 7" key="1">
    <citation type="journal article" date="2010" name="J. Bacteriol.">
        <title>Complete genome sequence of the cellulolytic thermophile Caldicellulosiruptor obsidiansis OB47T.</title>
        <authorList>
            <person name="Elkins J.G."/>
            <person name="Lochner A."/>
            <person name="Hamilton-Brehm S.D."/>
            <person name="Davenport K.W."/>
            <person name="Podar M."/>
            <person name="Brown S.D."/>
            <person name="Land M.L."/>
            <person name="Hauser L.J."/>
            <person name="Klingeman D.M."/>
            <person name="Raman B."/>
            <person name="Goodwin L.A."/>
            <person name="Tapia R."/>
            <person name="Meincke L.J."/>
            <person name="Detter J.C."/>
            <person name="Bruce D.C."/>
            <person name="Han C.S."/>
            <person name="Palumbo A.V."/>
            <person name="Cottingham R.W."/>
            <person name="Keller M."/>
            <person name="Graham D.E."/>
        </authorList>
    </citation>
    <scope>NUCLEOTIDE SEQUENCE [LARGE SCALE GENOMIC DNA]</scope>
    <source>
        <strain evidence="7">ATCC BAA-2073 / strain OB47</strain>
    </source>
</reference>
<dbReference type="GO" id="GO:0031218">
    <property type="term" value="F:arabinogalactan endo-1,4-beta-galactosidase activity"/>
    <property type="evidence" value="ECO:0007669"/>
    <property type="project" value="UniProtKB-EC"/>
</dbReference>
<dbReference type="STRING" id="608506.COB47_0561"/>
<dbReference type="InterPro" id="IPR017853">
    <property type="entry name" value="GH"/>
</dbReference>
<evidence type="ECO:0000313" key="7">
    <source>
        <dbReference type="Proteomes" id="UP000000347"/>
    </source>
</evidence>
<evidence type="ECO:0000256" key="3">
    <source>
        <dbReference type="ARBA" id="ARBA00023295"/>
    </source>
</evidence>
<evidence type="ECO:0000256" key="4">
    <source>
        <dbReference type="RuleBase" id="RU361192"/>
    </source>
</evidence>
<dbReference type="Pfam" id="PF07745">
    <property type="entry name" value="Glyco_hydro_53"/>
    <property type="match status" value="1"/>
</dbReference>
<dbReference type="AlphaFoldDB" id="D9TIP7"/>
<dbReference type="HOGENOM" id="CLU_010028_0_0_9"/>
<dbReference type="Gene3D" id="3.20.20.80">
    <property type="entry name" value="Glycosidases"/>
    <property type="match status" value="1"/>
</dbReference>
<dbReference type="SUPFAM" id="SSF51445">
    <property type="entry name" value="(Trans)glycosidases"/>
    <property type="match status" value="1"/>
</dbReference>
<dbReference type="PANTHER" id="PTHR34983">
    <property type="entry name" value="ARABINOGALACTAN ENDO-BETA-1,4-GALACTANASE A"/>
    <property type="match status" value="1"/>
</dbReference>
<sequence>MKRVFAIFILLIFVISFAFPLLSTKVFAQNSAQVKKQIGIKVDPIGPNIAVGKNIFSDSEATTNPATLANDGDETTFWSAQDAGIHWLKIDLGDVYANLFATEIVFNGNGSYQYKIEYSIDDNRWTVLVDKSNNIDTSQTQYDKFIPPASGIRYIRVTITSTPNNQPASIKEFKVYKMVDDTFIKGADVSMLKQIEDCGGKFYLNGVQMDALEILKYFGVNWIRLRIWNHPYYTEDKSQPMGGGNCDAENMLVIAKRAKGLGMKLLLDFHYSDFWADPGKQDKPRAWANLSFDQLKQAVYQYTYDVIKMYKDQGALPDMVQVGNEVNGGMLWPDGKTWGEDAGGYDNFAELLKAGIRGVRDAAGPDNQVKIMIHLANGGDNELYRRVFDNLTQRGVEFDVIGLSYYPYWHGKLSDLIYNMNDISKRYNKEVVIAETAYAYTLENGDGLNNIFGTREAATAGYEPSVQNQALVIRNIANAVAQVPGGKGLGIFYWEPDWIPVEGAGWKTGEGNGWDNQAMFDFNGNALDSLYVFKMLNNIMIVDYKPVVVGTAPGEMPKLPVKITAVLSNGLTKEVDVTWDSIDPSEYAQTGSFEVCGHVEGSEVTPVAKVKVANLIQNSGFEDDLNGWNVEGQTGAANANSSAPVRSGNKKLNIWYGSPYNLVISQTITGLGQGKYTFKAWFVNTGSAQKRDIVIKDYGGQEIKIQIPQSAAWDAWTPAEINDINVTTGKCTISFEIAADSGFWCAIDDVLFYRQDPDIEKNIVSVQRLDITTEVGQKPQLPPTVMVVYDDDTSSEANVTWEAIDESKYSAIGEFTVTGVVEGTTLKAYAKVKVINSKNLVKNYSFEEGLKYWISEGNTNAVKTESGGHSGGTQLTHWSDKPYKAVTYQTIENIPNGIYIFRAFANGGGGQNANYLFVKDYGGEELRINMPTKWVAEWHKMVIANIKVTTGRVTIGLYSDSENAGGTWCNLDDVEFFKVADREFEISNASLQKDKGLIASVTVKQSEGIQHDGKEVVVFELLKGTTPISIVAVEKDIVGVEDFKAYFNVNDYLSTDYRVKVFVFDKFDTSLTTPNSLAEPIELR</sequence>
<dbReference type="CAZy" id="CBM32">
    <property type="family name" value="Carbohydrate-Binding Module Family 32"/>
</dbReference>
<keyword evidence="2 4" id="KW-0378">Hydrolase</keyword>
<comment type="similarity">
    <text evidence="1 4">Belongs to the glycosyl hydrolase 53 family.</text>
</comment>
<feature type="domain" description="F5/8 type C" evidence="5">
    <location>
        <begin position="33"/>
        <end position="178"/>
    </location>
</feature>
<dbReference type="Gene3D" id="2.60.120.260">
    <property type="entry name" value="Galactose-binding domain-like"/>
    <property type="match status" value="3"/>
</dbReference>
<comment type="catalytic activity">
    <reaction evidence="4">
        <text>The enzyme specifically hydrolyzes (1-&gt;4)-beta-D-galactosidic linkages in type I arabinogalactans.</text>
        <dbReference type="EC" id="3.2.1.89"/>
    </reaction>
</comment>
<keyword evidence="7" id="KW-1185">Reference proteome</keyword>